<accession>A0A7W3SV77</accession>
<reference evidence="4 5" key="1">
    <citation type="submission" date="2020-08" db="EMBL/GenBank/DDBJ databases">
        <title>Genomic Encyclopedia of Type Strains, Phase III (KMG-III): the genomes of soil and plant-associated and newly described type strains.</title>
        <authorList>
            <person name="Whitman W."/>
        </authorList>
    </citation>
    <scope>NUCLEOTIDE SEQUENCE [LARGE SCALE GENOMIC DNA]</scope>
    <source>
        <strain evidence="4 5">CECT 8693</strain>
    </source>
</reference>
<keyword evidence="5" id="KW-1185">Reference proteome</keyword>
<dbReference type="PRINTS" id="PR00502">
    <property type="entry name" value="NUDIXFAMILY"/>
</dbReference>
<dbReference type="SUPFAM" id="SSF55811">
    <property type="entry name" value="Nudix"/>
    <property type="match status" value="1"/>
</dbReference>
<dbReference type="PANTHER" id="PTHR16099:SF5">
    <property type="entry name" value="NUCLEOTIDE TRIPHOSPHATE DIPHOSPHATASE NUDT15"/>
    <property type="match status" value="1"/>
</dbReference>
<dbReference type="PROSITE" id="PS00893">
    <property type="entry name" value="NUDIX_BOX"/>
    <property type="match status" value="1"/>
</dbReference>
<protein>
    <submittedName>
        <fullName evidence="4">ADP-ribose pyrophosphatase YjhB (NUDIX family)</fullName>
    </submittedName>
</protein>
<comment type="similarity">
    <text evidence="2">Belongs to the Nudix hydrolase family.</text>
</comment>
<evidence type="ECO:0000313" key="5">
    <source>
        <dbReference type="Proteomes" id="UP000567067"/>
    </source>
</evidence>
<comment type="caution">
    <text evidence="4">The sequence shown here is derived from an EMBL/GenBank/DDBJ whole genome shotgun (WGS) entry which is preliminary data.</text>
</comment>
<feature type="domain" description="Nudix hydrolase" evidence="3">
    <location>
        <begin position="6"/>
        <end position="138"/>
    </location>
</feature>
<name>A0A7W3SV77_9BACL</name>
<dbReference type="InterPro" id="IPR015797">
    <property type="entry name" value="NUDIX_hydrolase-like_dom_sf"/>
</dbReference>
<dbReference type="GO" id="GO:0006203">
    <property type="term" value="P:dGTP catabolic process"/>
    <property type="evidence" value="ECO:0007669"/>
    <property type="project" value="TreeGrafter"/>
</dbReference>
<dbReference type="PANTHER" id="PTHR16099">
    <property type="entry name" value="8-OXO-DGTP DIPHOSPHATES NUDT15"/>
    <property type="match status" value="1"/>
</dbReference>
<organism evidence="4 5">
    <name type="scientific">Fontibacillus solani</name>
    <dbReference type="NCBI Taxonomy" id="1572857"/>
    <lineage>
        <taxon>Bacteria</taxon>
        <taxon>Bacillati</taxon>
        <taxon>Bacillota</taxon>
        <taxon>Bacilli</taxon>
        <taxon>Bacillales</taxon>
        <taxon>Paenibacillaceae</taxon>
        <taxon>Fontibacillus</taxon>
    </lineage>
</organism>
<dbReference type="CDD" id="cd04678">
    <property type="entry name" value="NUDIX_MTH2_Nudt15"/>
    <property type="match status" value="1"/>
</dbReference>
<dbReference type="EMBL" id="JACJIP010000023">
    <property type="protein sequence ID" value="MBA9086865.1"/>
    <property type="molecule type" value="Genomic_DNA"/>
</dbReference>
<evidence type="ECO:0000313" key="4">
    <source>
        <dbReference type="EMBL" id="MBA9086865.1"/>
    </source>
</evidence>
<proteinExistence type="inferred from homology"/>
<dbReference type="GO" id="GO:0005829">
    <property type="term" value="C:cytosol"/>
    <property type="evidence" value="ECO:0007669"/>
    <property type="project" value="TreeGrafter"/>
</dbReference>
<evidence type="ECO:0000259" key="3">
    <source>
        <dbReference type="PROSITE" id="PS51462"/>
    </source>
</evidence>
<dbReference type="AlphaFoldDB" id="A0A7W3SV77"/>
<dbReference type="InterPro" id="IPR000086">
    <property type="entry name" value="NUDIX_hydrolase_dom"/>
</dbReference>
<sequence length="144" mass="16345">MKNISYPRVGIGVLIVNKDNYVLVGKRKSLHAPYFSIPGGHLETGETLIDAAKREVKEETNLEIDSVELLGVSNNLDTYQLEGKHYVSLIFLAKEYSGELLNLEPDKCEGWFWCNPYKIPEPHFEPSRKGITGFLNLSTYIKEL</sequence>
<dbReference type="Proteomes" id="UP000567067">
    <property type="component" value="Unassembled WGS sequence"/>
</dbReference>
<dbReference type="InterPro" id="IPR020476">
    <property type="entry name" value="Nudix_hydrolase"/>
</dbReference>
<dbReference type="PROSITE" id="PS51462">
    <property type="entry name" value="NUDIX"/>
    <property type="match status" value="1"/>
</dbReference>
<dbReference type="Gene3D" id="3.90.79.10">
    <property type="entry name" value="Nucleoside Triphosphate Pyrophosphohydrolase"/>
    <property type="match status" value="1"/>
</dbReference>
<dbReference type="GO" id="GO:0035539">
    <property type="term" value="F:8-oxo-7,8-dihydrodeoxyguanosine triphosphate pyrophosphatase activity"/>
    <property type="evidence" value="ECO:0007669"/>
    <property type="project" value="TreeGrafter"/>
</dbReference>
<keyword evidence="1 2" id="KW-0378">Hydrolase</keyword>
<dbReference type="Pfam" id="PF00293">
    <property type="entry name" value="NUDIX"/>
    <property type="match status" value="1"/>
</dbReference>
<evidence type="ECO:0000256" key="2">
    <source>
        <dbReference type="RuleBase" id="RU003476"/>
    </source>
</evidence>
<evidence type="ECO:0000256" key="1">
    <source>
        <dbReference type="ARBA" id="ARBA00022801"/>
    </source>
</evidence>
<dbReference type="RefSeq" id="WP_220482785.1">
    <property type="nucleotide sequence ID" value="NZ_JACJIP010000023.1"/>
</dbReference>
<dbReference type="InterPro" id="IPR020084">
    <property type="entry name" value="NUDIX_hydrolase_CS"/>
</dbReference>
<gene>
    <name evidence="4" type="ORF">FHR92_003345</name>
</gene>